<dbReference type="EMBL" id="OJIN01000169">
    <property type="protein sequence ID" value="SPD74618.1"/>
    <property type="molecule type" value="Genomic_DNA"/>
</dbReference>
<name>A0A445MYR3_9BACT</name>
<protein>
    <submittedName>
        <fullName evidence="1">Uncharacterized protein</fullName>
    </submittedName>
</protein>
<gene>
    <name evidence="1" type="ORF">PITCH_A290002</name>
</gene>
<organism evidence="1">
    <name type="scientific">uncultured Desulfobacterium sp</name>
    <dbReference type="NCBI Taxonomy" id="201089"/>
    <lineage>
        <taxon>Bacteria</taxon>
        <taxon>Pseudomonadati</taxon>
        <taxon>Thermodesulfobacteriota</taxon>
        <taxon>Desulfobacteria</taxon>
        <taxon>Desulfobacterales</taxon>
        <taxon>Desulfobacteriaceae</taxon>
        <taxon>Desulfobacterium</taxon>
        <taxon>environmental samples</taxon>
    </lineage>
</organism>
<sequence length="50" mass="5645">MTTQQSWRTDYEEIHHPYISACFFGAPDFFTLSGGLRPGDGKIQLLSPDL</sequence>
<accession>A0A445MYR3</accession>
<dbReference type="AlphaFoldDB" id="A0A445MYR3"/>
<reference evidence="1" key="1">
    <citation type="submission" date="2018-01" db="EMBL/GenBank/DDBJ databases">
        <authorList>
            <person name="Regsiter A."/>
            <person name="William W."/>
        </authorList>
    </citation>
    <scope>NUCLEOTIDE SEQUENCE</scope>
    <source>
        <strain evidence="1">TRIP AH-1</strain>
    </source>
</reference>
<proteinExistence type="predicted"/>
<evidence type="ECO:0000313" key="1">
    <source>
        <dbReference type="EMBL" id="SPD74618.1"/>
    </source>
</evidence>